<dbReference type="GO" id="GO:0016836">
    <property type="term" value="F:hydro-lyase activity"/>
    <property type="evidence" value="ECO:0007669"/>
    <property type="project" value="TreeGrafter"/>
</dbReference>
<reference evidence="6 7" key="1">
    <citation type="submission" date="2019-02" db="EMBL/GenBank/DDBJ databases">
        <title>Deep-cultivation of Planctomycetes and their phenomic and genomic characterization uncovers novel biology.</title>
        <authorList>
            <person name="Wiegand S."/>
            <person name="Jogler M."/>
            <person name="Boedeker C."/>
            <person name="Pinto D."/>
            <person name="Vollmers J."/>
            <person name="Rivas-Marin E."/>
            <person name="Kohn T."/>
            <person name="Peeters S.H."/>
            <person name="Heuer A."/>
            <person name="Rast P."/>
            <person name="Oberbeckmann S."/>
            <person name="Bunk B."/>
            <person name="Jeske O."/>
            <person name="Meyerdierks A."/>
            <person name="Storesund J.E."/>
            <person name="Kallscheuer N."/>
            <person name="Luecker S."/>
            <person name="Lage O.M."/>
            <person name="Pohl T."/>
            <person name="Merkel B.J."/>
            <person name="Hornburger P."/>
            <person name="Mueller R.-W."/>
            <person name="Bruemmer F."/>
            <person name="Labrenz M."/>
            <person name="Spormann A.M."/>
            <person name="Op Den Camp H."/>
            <person name="Overmann J."/>
            <person name="Amann R."/>
            <person name="Jetten M.S.M."/>
            <person name="Mascher T."/>
            <person name="Medema M.H."/>
            <person name="Devos D.P."/>
            <person name="Kaster A.-K."/>
            <person name="Ovreas L."/>
            <person name="Rohde M."/>
            <person name="Galperin M.Y."/>
            <person name="Jogler C."/>
        </authorList>
    </citation>
    <scope>NUCLEOTIDE SEQUENCE [LARGE SCALE GENOMIC DNA]</scope>
    <source>
        <strain evidence="6 7">Poly41</strain>
    </source>
</reference>
<evidence type="ECO:0000256" key="1">
    <source>
        <dbReference type="ARBA" id="ARBA00001946"/>
    </source>
</evidence>
<dbReference type="AlphaFoldDB" id="A0A5C6DVF3"/>
<keyword evidence="2" id="KW-0479">Metal-binding</keyword>
<protein>
    <recommendedName>
        <fullName evidence="5">Mandelate racemase/muconate lactonizing enzyme C-terminal domain-containing protein</fullName>
    </recommendedName>
</protein>
<dbReference type="InterPro" id="IPR036849">
    <property type="entry name" value="Enolase-like_C_sf"/>
</dbReference>
<organism evidence="6 7">
    <name type="scientific">Novipirellula artificiosorum</name>
    <dbReference type="NCBI Taxonomy" id="2528016"/>
    <lineage>
        <taxon>Bacteria</taxon>
        <taxon>Pseudomonadati</taxon>
        <taxon>Planctomycetota</taxon>
        <taxon>Planctomycetia</taxon>
        <taxon>Pirellulales</taxon>
        <taxon>Pirellulaceae</taxon>
        <taxon>Novipirellula</taxon>
    </lineage>
</organism>
<dbReference type="Proteomes" id="UP000319143">
    <property type="component" value="Unassembled WGS sequence"/>
</dbReference>
<dbReference type="InterPro" id="IPR013342">
    <property type="entry name" value="Mandelate_racemase_C"/>
</dbReference>
<dbReference type="InterPro" id="IPR006311">
    <property type="entry name" value="TAT_signal"/>
</dbReference>
<evidence type="ECO:0000313" key="6">
    <source>
        <dbReference type="EMBL" id="TWU40582.1"/>
    </source>
</evidence>
<dbReference type="SUPFAM" id="SSF54826">
    <property type="entry name" value="Enolase N-terminal domain-like"/>
    <property type="match status" value="1"/>
</dbReference>
<comment type="caution">
    <text evidence="6">The sequence shown here is derived from an EMBL/GenBank/DDBJ whole genome shotgun (WGS) entry which is preliminary data.</text>
</comment>
<dbReference type="GO" id="GO:0000287">
    <property type="term" value="F:magnesium ion binding"/>
    <property type="evidence" value="ECO:0007669"/>
    <property type="project" value="TreeGrafter"/>
</dbReference>
<dbReference type="Gene3D" id="3.30.390.10">
    <property type="entry name" value="Enolase-like, N-terminal domain"/>
    <property type="match status" value="1"/>
</dbReference>
<evidence type="ECO:0000259" key="5">
    <source>
        <dbReference type="SMART" id="SM00922"/>
    </source>
</evidence>
<feature type="signal peptide" evidence="4">
    <location>
        <begin position="1"/>
        <end position="30"/>
    </location>
</feature>
<dbReference type="PANTHER" id="PTHR13794:SF58">
    <property type="entry name" value="MITOCHONDRIAL ENOLASE SUPERFAMILY MEMBER 1"/>
    <property type="match status" value="1"/>
</dbReference>
<dbReference type="InterPro" id="IPR029017">
    <property type="entry name" value="Enolase-like_N"/>
</dbReference>
<dbReference type="PROSITE" id="PS51318">
    <property type="entry name" value="TAT"/>
    <property type="match status" value="1"/>
</dbReference>
<dbReference type="SFLD" id="SFLDS00001">
    <property type="entry name" value="Enolase"/>
    <property type="match status" value="1"/>
</dbReference>
<dbReference type="InterPro" id="IPR029065">
    <property type="entry name" value="Enolase_C-like"/>
</dbReference>
<keyword evidence="4" id="KW-0732">Signal</keyword>
<dbReference type="SMART" id="SM00922">
    <property type="entry name" value="MR_MLE"/>
    <property type="match status" value="1"/>
</dbReference>
<comment type="cofactor">
    <cofactor evidence="1">
        <name>Mg(2+)</name>
        <dbReference type="ChEBI" id="CHEBI:18420"/>
    </cofactor>
</comment>
<accession>A0A5C6DVF3</accession>
<evidence type="ECO:0000256" key="4">
    <source>
        <dbReference type="SAM" id="SignalP"/>
    </source>
</evidence>
<evidence type="ECO:0000256" key="3">
    <source>
        <dbReference type="ARBA" id="ARBA00022842"/>
    </source>
</evidence>
<name>A0A5C6DVF3_9BACT</name>
<dbReference type="RefSeq" id="WP_146525170.1">
    <property type="nucleotide sequence ID" value="NZ_SJPV01000002.1"/>
</dbReference>
<dbReference type="InterPro" id="IPR046945">
    <property type="entry name" value="RHMD-like"/>
</dbReference>
<dbReference type="Gene3D" id="3.20.20.120">
    <property type="entry name" value="Enolase-like C-terminal domain"/>
    <property type="match status" value="1"/>
</dbReference>
<dbReference type="OrthoDB" id="9774531at2"/>
<dbReference type="PANTHER" id="PTHR13794">
    <property type="entry name" value="ENOLASE SUPERFAMILY, MANDELATE RACEMASE"/>
    <property type="match status" value="1"/>
</dbReference>
<evidence type="ECO:0000256" key="2">
    <source>
        <dbReference type="ARBA" id="ARBA00022723"/>
    </source>
</evidence>
<gene>
    <name evidence="6" type="ORF">Poly41_14150</name>
</gene>
<sequence precursor="true">MIQRIMNRRTFLSHTAVAAAATALPGFAHAADSPLSAHRVESVEFRTVSVPWPRQVGRNSRGGIHGNGPTKLRVGVLHTDKGATGWGQTQGKTGSSAQLLELVKGRTVAELIDPATGIRSEKHHAIDIPLHDLAGVILNQPVWAMMGAEKPHLTKVYSGMIYFDDLDPADKPAGIDKVLENCRWDYDYGYRQFKVKIGRGNKWMPAKAGLERDIDVVNAIHKAFPDVEILVDGNNGFTVDTMIGFLKGIADVPLFWIEEPFHETVADWTRLKDYLVANGRKETLRADGEAQPDFPVLEELQKDHTLNVRLEDICGHGFTKWRRQMPQLTRQGIGVSPHTWGTALKAVYTAHFVGGYGNAPTIEGVTTQGGDVDFGENRIINAQFHPSNQPGFGLSLPTLQ</sequence>
<evidence type="ECO:0000313" key="7">
    <source>
        <dbReference type="Proteomes" id="UP000319143"/>
    </source>
</evidence>
<dbReference type="SUPFAM" id="SSF51604">
    <property type="entry name" value="Enolase C-terminal domain-like"/>
    <property type="match status" value="1"/>
</dbReference>
<feature type="chain" id="PRO_5022968444" description="Mandelate racemase/muconate lactonizing enzyme C-terminal domain-containing protein" evidence="4">
    <location>
        <begin position="31"/>
        <end position="400"/>
    </location>
</feature>
<keyword evidence="7" id="KW-1185">Reference proteome</keyword>
<feature type="domain" description="Mandelate racemase/muconate lactonizing enzyme C-terminal" evidence="5">
    <location>
        <begin position="175"/>
        <end position="278"/>
    </location>
</feature>
<dbReference type="GO" id="GO:0016052">
    <property type="term" value="P:carbohydrate catabolic process"/>
    <property type="evidence" value="ECO:0007669"/>
    <property type="project" value="TreeGrafter"/>
</dbReference>
<dbReference type="Pfam" id="PF13378">
    <property type="entry name" value="MR_MLE_C"/>
    <property type="match status" value="1"/>
</dbReference>
<proteinExistence type="predicted"/>
<keyword evidence="3" id="KW-0460">Magnesium</keyword>
<dbReference type="EMBL" id="SJPV01000002">
    <property type="protein sequence ID" value="TWU40582.1"/>
    <property type="molecule type" value="Genomic_DNA"/>
</dbReference>